<keyword evidence="3" id="KW-0645">Protease</keyword>
<organism evidence="3 4">
    <name type="scientific">Duganella aquatilis</name>
    <dbReference type="NCBI Taxonomy" id="2666082"/>
    <lineage>
        <taxon>Bacteria</taxon>
        <taxon>Pseudomonadati</taxon>
        <taxon>Pseudomonadota</taxon>
        <taxon>Betaproteobacteria</taxon>
        <taxon>Burkholderiales</taxon>
        <taxon>Oxalobacteraceae</taxon>
        <taxon>Telluria group</taxon>
        <taxon>Duganella</taxon>
    </lineage>
</organism>
<dbReference type="GO" id="GO:0004175">
    <property type="term" value="F:endopeptidase activity"/>
    <property type="evidence" value="ECO:0007669"/>
    <property type="project" value="UniProtKB-ARBA"/>
</dbReference>
<feature type="transmembrane region" description="Helical" evidence="1">
    <location>
        <begin position="154"/>
        <end position="175"/>
    </location>
</feature>
<accession>A0A844DCD4</accession>
<dbReference type="InterPro" id="IPR003675">
    <property type="entry name" value="Rce1/LyrA-like_dom"/>
</dbReference>
<sequence length="177" mass="18728">MRTYNLIYAKLGPASRVAARPYRFALLVGACTGIASTVLALCAIGLMLAFLPHESLGESAAAGLSHLGPVMTLLTGVVLVPLWETLIAQLLPLELARRLGFNDCVCIALGAVVFASGHYLNGGLGHGIGSLVAGALFSTGYMAMRPWGYFPAFWASYIAHALNNCLFLYLVPLAFPD</sequence>
<dbReference type="EMBL" id="WKJL01000010">
    <property type="protein sequence ID" value="MRW85490.1"/>
    <property type="molecule type" value="Genomic_DNA"/>
</dbReference>
<feature type="domain" description="CAAX prenyl protease 2/Lysostaphin resistance protein A-like" evidence="2">
    <location>
        <begin position="69"/>
        <end position="165"/>
    </location>
</feature>
<feature type="transmembrane region" description="Helical" evidence="1">
    <location>
        <begin position="123"/>
        <end position="142"/>
    </location>
</feature>
<keyword evidence="1" id="KW-0812">Transmembrane</keyword>
<dbReference type="Proteomes" id="UP000439986">
    <property type="component" value="Unassembled WGS sequence"/>
</dbReference>
<feature type="transmembrane region" description="Helical" evidence="1">
    <location>
        <begin position="70"/>
        <end position="87"/>
    </location>
</feature>
<dbReference type="RefSeq" id="WP_154358562.1">
    <property type="nucleotide sequence ID" value="NZ_WKJL01000010.1"/>
</dbReference>
<comment type="caution">
    <text evidence="3">The sequence shown here is derived from an EMBL/GenBank/DDBJ whole genome shotgun (WGS) entry which is preliminary data.</text>
</comment>
<feature type="transmembrane region" description="Helical" evidence="1">
    <location>
        <begin position="24"/>
        <end position="50"/>
    </location>
</feature>
<reference evidence="3 4" key="1">
    <citation type="submission" date="2019-11" db="EMBL/GenBank/DDBJ databases">
        <title>Novel species isolated from a subtropical stream in China.</title>
        <authorList>
            <person name="Lu H."/>
        </authorList>
    </citation>
    <scope>NUCLEOTIDE SEQUENCE [LARGE SCALE GENOMIC DNA]</scope>
    <source>
        <strain evidence="3 4">FT26W</strain>
    </source>
</reference>
<feature type="transmembrane region" description="Helical" evidence="1">
    <location>
        <begin position="99"/>
        <end position="117"/>
    </location>
</feature>
<name>A0A844DCD4_9BURK</name>
<keyword evidence="3" id="KW-0378">Hydrolase</keyword>
<proteinExistence type="predicted"/>
<keyword evidence="1" id="KW-0472">Membrane</keyword>
<evidence type="ECO:0000259" key="2">
    <source>
        <dbReference type="Pfam" id="PF02517"/>
    </source>
</evidence>
<protein>
    <submittedName>
        <fullName evidence="3">CPBP family intramembrane metalloprotease</fullName>
    </submittedName>
</protein>
<dbReference type="GO" id="GO:0008237">
    <property type="term" value="F:metallopeptidase activity"/>
    <property type="evidence" value="ECO:0007669"/>
    <property type="project" value="UniProtKB-KW"/>
</dbReference>
<dbReference type="Pfam" id="PF02517">
    <property type="entry name" value="Rce1-like"/>
    <property type="match status" value="1"/>
</dbReference>
<evidence type="ECO:0000256" key="1">
    <source>
        <dbReference type="SAM" id="Phobius"/>
    </source>
</evidence>
<keyword evidence="1" id="KW-1133">Transmembrane helix</keyword>
<evidence type="ECO:0000313" key="3">
    <source>
        <dbReference type="EMBL" id="MRW85490.1"/>
    </source>
</evidence>
<evidence type="ECO:0000313" key="4">
    <source>
        <dbReference type="Proteomes" id="UP000439986"/>
    </source>
</evidence>
<dbReference type="AlphaFoldDB" id="A0A844DCD4"/>
<keyword evidence="3" id="KW-0482">Metalloprotease</keyword>
<keyword evidence="4" id="KW-1185">Reference proteome</keyword>
<gene>
    <name evidence="3" type="ORF">GJ698_15515</name>
</gene>
<dbReference type="GO" id="GO:0080120">
    <property type="term" value="P:CAAX-box protein maturation"/>
    <property type="evidence" value="ECO:0007669"/>
    <property type="project" value="UniProtKB-ARBA"/>
</dbReference>
<dbReference type="GO" id="GO:0006508">
    <property type="term" value="P:proteolysis"/>
    <property type="evidence" value="ECO:0007669"/>
    <property type="project" value="UniProtKB-KW"/>
</dbReference>